<evidence type="ECO:0000256" key="5">
    <source>
        <dbReference type="ARBA" id="ARBA00023194"/>
    </source>
</evidence>
<gene>
    <name evidence="7" type="ORF">JD77_00042</name>
</gene>
<dbReference type="GO" id="GO:0017000">
    <property type="term" value="P:antibiotic biosynthetic process"/>
    <property type="evidence" value="ECO:0007669"/>
    <property type="project" value="UniProtKB-KW"/>
</dbReference>
<comment type="caution">
    <text evidence="7">The sequence shown here is derived from an EMBL/GenBank/DDBJ whole genome shotgun (WGS) entry which is preliminary data.</text>
</comment>
<name>A0A562I249_MICOL</name>
<reference evidence="7 8" key="1">
    <citation type="submission" date="2019-07" db="EMBL/GenBank/DDBJ databases">
        <title>R&amp;d 2014.</title>
        <authorList>
            <person name="Klenk H.-P."/>
        </authorList>
    </citation>
    <scope>NUCLEOTIDE SEQUENCE [LARGE SCALE GENOMIC DNA]</scope>
    <source>
        <strain evidence="7 8">DSM 43868</strain>
    </source>
</reference>
<dbReference type="Gene3D" id="3.30.1050.30">
    <property type="match status" value="1"/>
</dbReference>
<proteinExistence type="predicted"/>
<keyword evidence="5" id="KW-0045">Antibiotic biosynthesis</keyword>
<evidence type="ECO:0000313" key="8">
    <source>
        <dbReference type="Proteomes" id="UP000319825"/>
    </source>
</evidence>
<protein>
    <submittedName>
        <fullName evidence="7">8-demethyl-8-alpha-L-rhamnosyltetracenomycin-C 2'-O-methyltransferase</fullName>
    </submittedName>
</protein>
<evidence type="ECO:0000256" key="1">
    <source>
        <dbReference type="ARBA" id="ARBA00004792"/>
    </source>
</evidence>
<sequence>MDPTTLLLAAAETRDGDVAGAIERVGAEAAARAVFDEVLFRARLDEIAAPDGAATVLTLVHDGAEHRFPVPNPSAYPDLPPVVITQGLAECVRALYGPRESVTDGTRTVRWPGAEVVEREYAKNPPPATWAAPVQRLLDVLDRRDAPTLSRLAVYTGTDKWGPLHQYALPYEQHLASFRDRRLTVLEIGVGGYEDPTDGGESLRMWKHYFPRALVYGLDVVDKQAVDEPRVTTFRVDQADPDALRAVVERIGPPDIVVDDGSHVSAHVISSFTTLFPLLRHGGLYIVEDVQTSFWPFLFQGSEDDLNDTAYTLGFLKQLVDGLHHQEYLRADTWKPLPTDQTVRGVHFYHNLVVVEKGPNRDGSPVADALRAGAWTSDD</sequence>
<dbReference type="InterPro" id="IPR029063">
    <property type="entry name" value="SAM-dependent_MTases_sf"/>
</dbReference>
<evidence type="ECO:0000313" key="7">
    <source>
        <dbReference type="EMBL" id="TWH65107.1"/>
    </source>
</evidence>
<dbReference type="OrthoDB" id="9816424at2"/>
<accession>A0A562I249</accession>
<dbReference type="EMBL" id="VLKE01000001">
    <property type="protein sequence ID" value="TWH65107.1"/>
    <property type="molecule type" value="Genomic_DNA"/>
</dbReference>
<dbReference type="GO" id="GO:0032259">
    <property type="term" value="P:methylation"/>
    <property type="evidence" value="ECO:0007669"/>
    <property type="project" value="UniProtKB-KW"/>
</dbReference>
<dbReference type="Gene3D" id="3.40.50.150">
    <property type="entry name" value="Vaccinia Virus protein VP39"/>
    <property type="match status" value="1"/>
</dbReference>
<keyword evidence="8" id="KW-1185">Reference proteome</keyword>
<keyword evidence="3 7" id="KW-0808">Transferase</keyword>
<comment type="pathway">
    <text evidence="1">Antibiotic biosynthesis.</text>
</comment>
<dbReference type="GO" id="GO:0008168">
    <property type="term" value="F:methyltransferase activity"/>
    <property type="evidence" value="ECO:0007669"/>
    <property type="project" value="UniProtKB-KW"/>
</dbReference>
<dbReference type="SUPFAM" id="SSF53335">
    <property type="entry name" value="S-adenosyl-L-methionine-dependent methyltransferases"/>
    <property type="match status" value="1"/>
</dbReference>
<dbReference type="AlphaFoldDB" id="A0A562I249"/>
<keyword evidence="4" id="KW-0949">S-adenosyl-L-methionine</keyword>
<evidence type="ECO:0000259" key="6">
    <source>
        <dbReference type="Pfam" id="PF17843"/>
    </source>
</evidence>
<keyword evidence="2 7" id="KW-0489">Methyltransferase</keyword>
<evidence type="ECO:0000256" key="2">
    <source>
        <dbReference type="ARBA" id="ARBA00022603"/>
    </source>
</evidence>
<dbReference type="InterPro" id="IPR040800">
    <property type="entry name" value="MycE_N"/>
</dbReference>
<feature type="domain" description="Methyltransferase MycE N-terminal" evidence="6">
    <location>
        <begin position="7"/>
        <end position="107"/>
    </location>
</feature>
<dbReference type="Pfam" id="PF17843">
    <property type="entry name" value="MycE_N"/>
    <property type="match status" value="1"/>
</dbReference>
<evidence type="ECO:0000256" key="4">
    <source>
        <dbReference type="ARBA" id="ARBA00022691"/>
    </source>
</evidence>
<dbReference type="RefSeq" id="WP_145772514.1">
    <property type="nucleotide sequence ID" value="NZ_BAAATQ010000124.1"/>
</dbReference>
<organism evidence="7 8">
    <name type="scientific">Micromonospora olivasterospora</name>
    <dbReference type="NCBI Taxonomy" id="1880"/>
    <lineage>
        <taxon>Bacteria</taxon>
        <taxon>Bacillati</taxon>
        <taxon>Actinomycetota</taxon>
        <taxon>Actinomycetes</taxon>
        <taxon>Micromonosporales</taxon>
        <taxon>Micromonosporaceae</taxon>
        <taxon>Micromonospora</taxon>
    </lineage>
</organism>
<evidence type="ECO:0000256" key="3">
    <source>
        <dbReference type="ARBA" id="ARBA00022679"/>
    </source>
</evidence>
<dbReference type="Proteomes" id="UP000319825">
    <property type="component" value="Unassembled WGS sequence"/>
</dbReference>